<evidence type="ECO:0000259" key="2">
    <source>
        <dbReference type="Pfam" id="PF25876"/>
    </source>
</evidence>
<dbReference type="OrthoDB" id="7265739at2"/>
<dbReference type="Pfam" id="PF25876">
    <property type="entry name" value="HH_MFP_RND"/>
    <property type="match status" value="1"/>
</dbReference>
<gene>
    <name evidence="5" type="ORF">DKG75_11490</name>
</gene>
<feature type="domain" description="Multidrug resistance protein MdtA-like alpha-helical hairpin" evidence="2">
    <location>
        <begin position="116"/>
        <end position="184"/>
    </location>
</feature>
<dbReference type="SUPFAM" id="SSF111369">
    <property type="entry name" value="HlyD-like secretion proteins"/>
    <property type="match status" value="1"/>
</dbReference>
<organism evidence="5 6">
    <name type="scientific">Zavarzinia compransoris</name>
    <dbReference type="NCBI Taxonomy" id="1264899"/>
    <lineage>
        <taxon>Bacteria</taxon>
        <taxon>Pseudomonadati</taxon>
        <taxon>Pseudomonadota</taxon>
        <taxon>Alphaproteobacteria</taxon>
        <taxon>Rhodospirillales</taxon>
        <taxon>Zavarziniaceae</taxon>
        <taxon>Zavarzinia</taxon>
    </lineage>
</organism>
<dbReference type="PANTHER" id="PTHR30469">
    <property type="entry name" value="MULTIDRUG RESISTANCE PROTEIN MDTA"/>
    <property type="match status" value="1"/>
</dbReference>
<dbReference type="Gene3D" id="2.40.420.20">
    <property type="match status" value="1"/>
</dbReference>
<dbReference type="Pfam" id="PF25954">
    <property type="entry name" value="Beta-barrel_RND_2"/>
    <property type="match status" value="1"/>
</dbReference>
<dbReference type="GO" id="GO:0015562">
    <property type="term" value="F:efflux transmembrane transporter activity"/>
    <property type="evidence" value="ECO:0007669"/>
    <property type="project" value="TreeGrafter"/>
</dbReference>
<evidence type="ECO:0000256" key="1">
    <source>
        <dbReference type="ARBA" id="ARBA00009477"/>
    </source>
</evidence>
<feature type="domain" description="CusB-like beta-barrel" evidence="3">
    <location>
        <begin position="222"/>
        <end position="289"/>
    </location>
</feature>
<name>A0A317E1Z1_9PROT</name>
<dbReference type="InterPro" id="IPR058624">
    <property type="entry name" value="MdtA-like_HH"/>
</dbReference>
<dbReference type="AlphaFoldDB" id="A0A317E1Z1"/>
<dbReference type="InterPro" id="IPR058792">
    <property type="entry name" value="Beta-barrel_RND_2"/>
</dbReference>
<comment type="similarity">
    <text evidence="1">Belongs to the membrane fusion protein (MFP) (TC 8.A.1) family.</text>
</comment>
<dbReference type="Pfam" id="PF25989">
    <property type="entry name" value="YknX_C"/>
    <property type="match status" value="1"/>
</dbReference>
<proteinExistence type="inferred from homology"/>
<sequence length="372" mass="38449">MAHHPPFPALPSRRGPVLRLGLVLALVLGLAACDRPEAAQGARGPALTVTVLPVTPTALTRQIIASGTVLPWEEIVVAAEAQGLAITEVAVEEGERVSAGQILLRLNDAVLKAQSAQQEASLTSARALLAEARANLARAQDLQPRGTVSRQSLDERIAAERTAAAQVLAAEAALAETRARLDQTVVKAPAAGIIGRRSANLGQVVSTGGELFRLIRDGRLELKAEVPEATFAGLTPGLAATVTAEGIGRPVAATLRSLSPTVDSRTRLGIAHLALPADSGFRPGMFATGAIDLGTVEALMVPAAAIVWRDGIEGVFVLDAAGTAHFTPVVTGSRPKGEVEIREGLKPGDRIAVQGAGFLEEGDKVGTVEARS</sequence>
<evidence type="ECO:0000313" key="6">
    <source>
        <dbReference type="Proteomes" id="UP000246077"/>
    </source>
</evidence>
<feature type="domain" description="YknX-like C-terminal permuted SH3-like" evidence="4">
    <location>
        <begin position="298"/>
        <end position="365"/>
    </location>
</feature>
<evidence type="ECO:0000259" key="4">
    <source>
        <dbReference type="Pfam" id="PF25989"/>
    </source>
</evidence>
<reference evidence="6" key="1">
    <citation type="submission" date="2018-05" db="EMBL/GenBank/DDBJ databases">
        <title>Zavarzinia sp. HR-AS.</title>
        <authorList>
            <person name="Lee Y."/>
            <person name="Jeon C.O."/>
        </authorList>
    </citation>
    <scope>NUCLEOTIDE SEQUENCE [LARGE SCALE GENOMIC DNA]</scope>
    <source>
        <strain evidence="6">DSM 1231</strain>
    </source>
</reference>
<evidence type="ECO:0000313" key="5">
    <source>
        <dbReference type="EMBL" id="PWR20622.1"/>
    </source>
</evidence>
<dbReference type="Gene3D" id="1.10.287.470">
    <property type="entry name" value="Helix hairpin bin"/>
    <property type="match status" value="1"/>
</dbReference>
<dbReference type="Gene3D" id="2.40.30.170">
    <property type="match status" value="1"/>
</dbReference>
<dbReference type="Gene3D" id="2.40.50.100">
    <property type="match status" value="1"/>
</dbReference>
<accession>A0A317E1Z1</accession>
<evidence type="ECO:0000259" key="3">
    <source>
        <dbReference type="Pfam" id="PF25954"/>
    </source>
</evidence>
<dbReference type="PANTHER" id="PTHR30469:SF15">
    <property type="entry name" value="HLYD FAMILY OF SECRETION PROTEINS"/>
    <property type="match status" value="1"/>
</dbReference>
<dbReference type="EMBL" id="QGLF01000003">
    <property type="protein sequence ID" value="PWR20622.1"/>
    <property type="molecule type" value="Genomic_DNA"/>
</dbReference>
<dbReference type="NCBIfam" id="TIGR01730">
    <property type="entry name" value="RND_mfp"/>
    <property type="match status" value="1"/>
</dbReference>
<dbReference type="RefSeq" id="WP_109921266.1">
    <property type="nucleotide sequence ID" value="NZ_QGLF01000003.1"/>
</dbReference>
<protein>
    <submittedName>
        <fullName evidence="5">Efflux RND transporter periplasmic adaptor subunit</fullName>
    </submittedName>
</protein>
<dbReference type="Proteomes" id="UP000246077">
    <property type="component" value="Unassembled WGS sequence"/>
</dbReference>
<dbReference type="GO" id="GO:1990281">
    <property type="term" value="C:efflux pump complex"/>
    <property type="evidence" value="ECO:0007669"/>
    <property type="project" value="TreeGrafter"/>
</dbReference>
<dbReference type="InterPro" id="IPR006143">
    <property type="entry name" value="RND_pump_MFP"/>
</dbReference>
<comment type="caution">
    <text evidence="5">The sequence shown here is derived from an EMBL/GenBank/DDBJ whole genome shotgun (WGS) entry which is preliminary data.</text>
</comment>
<keyword evidence="6" id="KW-1185">Reference proteome</keyword>
<dbReference type="InterPro" id="IPR058637">
    <property type="entry name" value="YknX-like_C"/>
</dbReference>